<accession>A0A1Y1JA31</accession>
<feature type="signal peptide" evidence="1">
    <location>
        <begin position="1"/>
        <end position="19"/>
    </location>
</feature>
<evidence type="ECO:0008006" key="4">
    <source>
        <dbReference type="Google" id="ProtNLM"/>
    </source>
</evidence>
<dbReference type="EMBL" id="BDQF01000003">
    <property type="protein sequence ID" value="GAW79356.1"/>
    <property type="molecule type" value="Genomic_DNA"/>
</dbReference>
<dbReference type="Proteomes" id="UP000195521">
    <property type="component" value="Unassembled WGS sequence"/>
</dbReference>
<dbReference type="RefSeq" id="XP_028541945.1">
    <property type="nucleotide sequence ID" value="XM_028686144.1"/>
</dbReference>
<name>A0A1Y1JA31_PLAGO</name>
<proteinExistence type="predicted"/>
<comment type="caution">
    <text evidence="2">The sequence shown here is derived from an EMBL/GenBank/DDBJ whole genome shotgun (WGS) entry which is preliminary data.</text>
</comment>
<gene>
    <name evidence="2" type="ORF">PGO_031600</name>
</gene>
<organism evidence="2 3">
    <name type="scientific">Plasmodium gonderi</name>
    <dbReference type="NCBI Taxonomy" id="77519"/>
    <lineage>
        <taxon>Eukaryota</taxon>
        <taxon>Sar</taxon>
        <taxon>Alveolata</taxon>
        <taxon>Apicomplexa</taxon>
        <taxon>Aconoidasida</taxon>
        <taxon>Haemosporida</taxon>
        <taxon>Plasmodiidae</taxon>
        <taxon>Plasmodium</taxon>
        <taxon>Plasmodium (Plasmodium)</taxon>
    </lineage>
</organism>
<feature type="chain" id="PRO_5013186167" description="Secreted ookinete protein" evidence="1">
    <location>
        <begin position="20"/>
        <end position="496"/>
    </location>
</feature>
<dbReference type="OMA" id="VIRTTKF"/>
<sequence>MKKLLTLTLFFFAITLVRSHDEGNVSISKTLNDHFKKKNSANNGKAFNLEENIKYKRKNNYELFVNSNGELKQERYGVTEPRQMLKKNISHLRYLINDLEILTGVYKFNGRDKEKVLKETLKPESLCFTLLGLLSNNINNLLTVEDSPIYGFLIKGEKIPYTNQVKNLLEIYVIMSNISVYLGDFYFPTSKNAPYEIPFLFGYYDNKINGSVNKTSFNYLCPLPTFLIDVIRTTKFGMKFNFNGSDLDAKELYPATLSYWIETPNMLPIQKGDKYKNSRMQMIDLLKKEAKDVSYRKVHDTGLIDGVGIQQAYDRIKASLSFSNALETIKKFLSTSGKTSMDSSSSSNYSEAPTALYFLLLSQKLFTKVKKQEPKSVITKVDISNVKENASGYLQAYTIKLTLEDSTCITTDAVVQGKNILMPQNIKLKSALKGGEKGTSTSTSTVSLDVPFNYGLQVGGNDGLTYSFAGFSFSMSKTLPYSINSLTPFVHAQSDM</sequence>
<dbReference type="AlphaFoldDB" id="A0A1Y1JA31"/>
<evidence type="ECO:0000256" key="1">
    <source>
        <dbReference type="SAM" id="SignalP"/>
    </source>
</evidence>
<keyword evidence="3" id="KW-1185">Reference proteome</keyword>
<evidence type="ECO:0000313" key="2">
    <source>
        <dbReference type="EMBL" id="GAW79356.1"/>
    </source>
</evidence>
<reference evidence="3" key="1">
    <citation type="submission" date="2017-04" db="EMBL/GenBank/DDBJ databases">
        <title>Plasmodium gonderi genome.</title>
        <authorList>
            <person name="Arisue N."/>
            <person name="Honma H."/>
            <person name="Kawai S."/>
            <person name="Tougan T."/>
            <person name="Tanabe K."/>
            <person name="Horii T."/>
        </authorList>
    </citation>
    <scope>NUCLEOTIDE SEQUENCE [LARGE SCALE GENOMIC DNA]</scope>
    <source>
        <strain evidence="3">ATCC 30045</strain>
    </source>
</reference>
<protein>
    <recommendedName>
        <fullName evidence="4">Secreted ookinete protein</fullName>
    </recommendedName>
</protein>
<dbReference type="GeneID" id="39746064"/>
<evidence type="ECO:0000313" key="3">
    <source>
        <dbReference type="Proteomes" id="UP000195521"/>
    </source>
</evidence>
<dbReference type="OrthoDB" id="374222at2759"/>
<keyword evidence="1" id="KW-0732">Signal</keyword>